<keyword evidence="2" id="KW-1185">Reference proteome</keyword>
<dbReference type="EMBL" id="LHQQ01000095">
    <property type="protein sequence ID" value="KOS42839.1"/>
    <property type="molecule type" value="Genomic_DNA"/>
</dbReference>
<dbReference type="AlphaFoldDB" id="A0A0M9WFF4"/>
<comment type="caution">
    <text evidence="1">The sequence shown here is derived from an EMBL/GenBank/DDBJ whole genome shotgun (WGS) entry which is preliminary data.</text>
</comment>
<gene>
    <name evidence="1" type="ORF">ACN38_g6286</name>
</gene>
<evidence type="ECO:0000313" key="1">
    <source>
        <dbReference type="EMBL" id="KOS42839.1"/>
    </source>
</evidence>
<proteinExistence type="predicted"/>
<accession>A0A0M9WFF4</accession>
<protein>
    <submittedName>
        <fullName evidence="1">Uncharacterized protein</fullName>
    </submittedName>
</protein>
<name>A0A0M9WFF4_9EURO</name>
<organism evidence="1 2">
    <name type="scientific">Penicillium nordicum</name>
    <dbReference type="NCBI Taxonomy" id="229535"/>
    <lineage>
        <taxon>Eukaryota</taxon>
        <taxon>Fungi</taxon>
        <taxon>Dikarya</taxon>
        <taxon>Ascomycota</taxon>
        <taxon>Pezizomycotina</taxon>
        <taxon>Eurotiomycetes</taxon>
        <taxon>Eurotiomycetidae</taxon>
        <taxon>Eurotiales</taxon>
        <taxon>Aspergillaceae</taxon>
        <taxon>Penicillium</taxon>
    </lineage>
</organism>
<evidence type="ECO:0000313" key="2">
    <source>
        <dbReference type="Proteomes" id="UP000037696"/>
    </source>
</evidence>
<reference evidence="1 2" key="1">
    <citation type="submission" date="2015-08" db="EMBL/GenBank/DDBJ databases">
        <title>Genome sequencing of Penicillium nordicum.</title>
        <authorList>
            <person name="Nguyen H.D."/>
            <person name="Seifert K.A."/>
        </authorList>
    </citation>
    <scope>NUCLEOTIDE SEQUENCE [LARGE SCALE GENOMIC DNA]</scope>
    <source>
        <strain evidence="1 2">DAOMC 185683</strain>
    </source>
</reference>
<dbReference type="Proteomes" id="UP000037696">
    <property type="component" value="Unassembled WGS sequence"/>
</dbReference>
<sequence>MMTKRNIWYIQYWKSHDLHGIIPCKSMYATLHFDKRNYLQVWIFLIVGPYALGTQAPNKRASESPATQLR</sequence>